<proteinExistence type="predicted"/>
<feature type="non-terminal residue" evidence="1">
    <location>
        <position position="1"/>
    </location>
</feature>
<evidence type="ECO:0000313" key="2">
    <source>
        <dbReference type="Proteomes" id="UP000265520"/>
    </source>
</evidence>
<organism evidence="1 2">
    <name type="scientific">Trifolium medium</name>
    <dbReference type="NCBI Taxonomy" id="97028"/>
    <lineage>
        <taxon>Eukaryota</taxon>
        <taxon>Viridiplantae</taxon>
        <taxon>Streptophyta</taxon>
        <taxon>Embryophyta</taxon>
        <taxon>Tracheophyta</taxon>
        <taxon>Spermatophyta</taxon>
        <taxon>Magnoliopsida</taxon>
        <taxon>eudicotyledons</taxon>
        <taxon>Gunneridae</taxon>
        <taxon>Pentapetalae</taxon>
        <taxon>rosids</taxon>
        <taxon>fabids</taxon>
        <taxon>Fabales</taxon>
        <taxon>Fabaceae</taxon>
        <taxon>Papilionoideae</taxon>
        <taxon>50 kb inversion clade</taxon>
        <taxon>NPAAA clade</taxon>
        <taxon>Hologalegina</taxon>
        <taxon>IRL clade</taxon>
        <taxon>Trifolieae</taxon>
        <taxon>Trifolium</taxon>
    </lineage>
</organism>
<dbReference type="EMBL" id="LXQA010383311">
    <property type="protein sequence ID" value="MCI48223.1"/>
    <property type="molecule type" value="Genomic_DNA"/>
</dbReference>
<dbReference type="Proteomes" id="UP000265520">
    <property type="component" value="Unassembled WGS sequence"/>
</dbReference>
<evidence type="ECO:0000313" key="1">
    <source>
        <dbReference type="EMBL" id="MCI48223.1"/>
    </source>
</evidence>
<protein>
    <submittedName>
        <fullName evidence="1">Uncharacterized protein</fullName>
    </submittedName>
</protein>
<sequence>LGLGLSAIEAIGKKEKKAAAEG</sequence>
<accession>A0A392SH42</accession>
<dbReference type="AlphaFoldDB" id="A0A392SH42"/>
<comment type="caution">
    <text evidence="1">The sequence shown here is derived from an EMBL/GenBank/DDBJ whole genome shotgun (WGS) entry which is preliminary data.</text>
</comment>
<reference evidence="1 2" key="1">
    <citation type="journal article" date="2018" name="Front. Plant Sci.">
        <title>Red Clover (Trifolium pratense) and Zigzag Clover (T. medium) - A Picture of Genomic Similarities and Differences.</title>
        <authorList>
            <person name="Dluhosova J."/>
            <person name="Istvanek J."/>
            <person name="Nedelnik J."/>
            <person name="Repkova J."/>
        </authorList>
    </citation>
    <scope>NUCLEOTIDE SEQUENCE [LARGE SCALE GENOMIC DNA]</scope>
    <source>
        <strain evidence="2">cv. 10/8</strain>
        <tissue evidence="1">Leaf</tissue>
    </source>
</reference>
<name>A0A392SH42_9FABA</name>
<keyword evidence="2" id="KW-1185">Reference proteome</keyword>